<dbReference type="GO" id="GO:0005829">
    <property type="term" value="C:cytosol"/>
    <property type="evidence" value="ECO:0007669"/>
    <property type="project" value="TreeGrafter"/>
</dbReference>
<dbReference type="PROSITE" id="PS00584">
    <property type="entry name" value="PFKB_KINASES_2"/>
    <property type="match status" value="1"/>
</dbReference>
<dbReference type="InterPro" id="IPR017583">
    <property type="entry name" value="Tagatose/fructose_Pkinase"/>
</dbReference>
<dbReference type="InterPro" id="IPR002173">
    <property type="entry name" value="Carboh/pur_kinase_PfkB_CS"/>
</dbReference>
<keyword evidence="5" id="KW-0067">ATP-binding</keyword>
<dbReference type="Proteomes" id="UP000198327">
    <property type="component" value="Unassembled WGS sequence"/>
</dbReference>
<dbReference type="AlphaFoldDB" id="A0A239D1Z9"/>
<name>A0A239D1Z9_9NOCA</name>
<dbReference type="InterPro" id="IPR011611">
    <property type="entry name" value="PfkB_dom"/>
</dbReference>
<dbReference type="PANTHER" id="PTHR46566:SF5">
    <property type="entry name" value="1-PHOSPHOFRUCTOKINASE"/>
    <property type="match status" value="1"/>
</dbReference>
<evidence type="ECO:0000256" key="4">
    <source>
        <dbReference type="ARBA" id="ARBA00022777"/>
    </source>
</evidence>
<dbReference type="PANTHER" id="PTHR46566">
    <property type="entry name" value="1-PHOSPHOFRUCTOKINASE-RELATED"/>
    <property type="match status" value="1"/>
</dbReference>
<dbReference type="Gene3D" id="3.40.1190.20">
    <property type="match status" value="1"/>
</dbReference>
<feature type="compositionally biased region" description="Low complexity" evidence="7">
    <location>
        <begin position="320"/>
        <end position="338"/>
    </location>
</feature>
<evidence type="ECO:0000256" key="2">
    <source>
        <dbReference type="ARBA" id="ARBA00022679"/>
    </source>
</evidence>
<dbReference type="SUPFAM" id="SSF53613">
    <property type="entry name" value="Ribokinase-like"/>
    <property type="match status" value="1"/>
</dbReference>
<evidence type="ECO:0000256" key="7">
    <source>
        <dbReference type="SAM" id="MobiDB-lite"/>
    </source>
</evidence>
<evidence type="ECO:0000256" key="3">
    <source>
        <dbReference type="ARBA" id="ARBA00022741"/>
    </source>
</evidence>
<dbReference type="GO" id="GO:0008443">
    <property type="term" value="F:phosphofructokinase activity"/>
    <property type="evidence" value="ECO:0007669"/>
    <property type="project" value="TreeGrafter"/>
</dbReference>
<dbReference type="Pfam" id="PF00294">
    <property type="entry name" value="PfkB"/>
    <property type="match status" value="1"/>
</dbReference>
<keyword evidence="10" id="KW-1185">Reference proteome</keyword>
<feature type="domain" description="Carbohydrate kinase PfkB" evidence="8">
    <location>
        <begin position="9"/>
        <end position="306"/>
    </location>
</feature>
<sequence length="338" mass="34141">MIVTLTANPSIDRTVVLDSELVRGGVHRASTTSQDPGGKGVNVARVLTSAGVQAMAVLPASTGDPLLEALNSAGVRYCAVPSDGLARTNITVSEPGGTTTKINEPGSPLSVTTRDALFDTILDLGRDAAWVALSGSLPPGIAGGWYADLVRALRTTSCKVAVDTSDEPLSSLATSFPESAPDLIKPNSEELAQLTGVDADELERAASAGDPTAAVEAGRILLTRGVGSVLATLGSAGAVLVTSDGAWFASPPRIDAISTVGAGDSSLAGYILADIERCSPADRLRRAVAFGTAATALPGTTLPTPDQARPEAVTVHALDSPSISNSSSTIPSSSSTLS</sequence>
<evidence type="ECO:0000256" key="1">
    <source>
        <dbReference type="ARBA" id="ARBA00010688"/>
    </source>
</evidence>
<comment type="similarity">
    <text evidence="1">Belongs to the carbohydrate kinase PfkB family.</text>
</comment>
<reference evidence="10" key="1">
    <citation type="submission" date="2017-06" db="EMBL/GenBank/DDBJ databases">
        <authorList>
            <person name="Varghese N."/>
            <person name="Submissions S."/>
        </authorList>
    </citation>
    <scope>NUCLEOTIDE SEQUENCE [LARGE SCALE GENOMIC DNA]</scope>
    <source>
        <strain evidence="10">JCM 23211</strain>
    </source>
</reference>
<dbReference type="GO" id="GO:0005524">
    <property type="term" value="F:ATP binding"/>
    <property type="evidence" value="ECO:0007669"/>
    <property type="project" value="UniProtKB-KW"/>
</dbReference>
<dbReference type="NCBIfam" id="TIGR03168">
    <property type="entry name" value="1-PFK"/>
    <property type="match status" value="1"/>
</dbReference>
<proteinExistence type="inferred from homology"/>
<dbReference type="OrthoDB" id="9801219at2"/>
<dbReference type="EMBL" id="FZOW01000001">
    <property type="protein sequence ID" value="SNS25844.1"/>
    <property type="molecule type" value="Genomic_DNA"/>
</dbReference>
<dbReference type="RefSeq" id="WP_089242792.1">
    <property type="nucleotide sequence ID" value="NZ_FZOW01000001.1"/>
</dbReference>
<evidence type="ECO:0000313" key="9">
    <source>
        <dbReference type="EMBL" id="SNS25844.1"/>
    </source>
</evidence>
<evidence type="ECO:0000259" key="8">
    <source>
        <dbReference type="Pfam" id="PF00294"/>
    </source>
</evidence>
<dbReference type="InterPro" id="IPR029056">
    <property type="entry name" value="Ribokinase-like"/>
</dbReference>
<keyword evidence="2 6" id="KW-0808">Transferase</keyword>
<dbReference type="PIRSF" id="PIRSF000535">
    <property type="entry name" value="1PFK/6PFK/LacC"/>
    <property type="match status" value="1"/>
</dbReference>
<dbReference type="CDD" id="cd01164">
    <property type="entry name" value="FruK_PfkB_like"/>
    <property type="match status" value="1"/>
</dbReference>
<keyword evidence="4 9" id="KW-0418">Kinase</keyword>
<evidence type="ECO:0000256" key="6">
    <source>
        <dbReference type="PIRNR" id="PIRNR000535"/>
    </source>
</evidence>
<protein>
    <submittedName>
        <fullName evidence="9">1-phosphofructokinase</fullName>
    </submittedName>
</protein>
<evidence type="ECO:0000256" key="5">
    <source>
        <dbReference type="ARBA" id="ARBA00022840"/>
    </source>
</evidence>
<evidence type="ECO:0000313" key="10">
    <source>
        <dbReference type="Proteomes" id="UP000198327"/>
    </source>
</evidence>
<organism evidence="9 10">
    <name type="scientific">Rhodococcoides kyotonense</name>
    <dbReference type="NCBI Taxonomy" id="398843"/>
    <lineage>
        <taxon>Bacteria</taxon>
        <taxon>Bacillati</taxon>
        <taxon>Actinomycetota</taxon>
        <taxon>Actinomycetes</taxon>
        <taxon>Mycobacteriales</taxon>
        <taxon>Nocardiaceae</taxon>
        <taxon>Rhodococcoides</taxon>
    </lineage>
</organism>
<gene>
    <name evidence="9" type="ORF">SAMN05421642_101315</name>
</gene>
<accession>A0A239D1Z9</accession>
<dbReference type="STRING" id="398843.A3K89_08800"/>
<feature type="region of interest" description="Disordered" evidence="7">
    <location>
        <begin position="317"/>
        <end position="338"/>
    </location>
</feature>
<keyword evidence="3" id="KW-0547">Nucleotide-binding</keyword>